<dbReference type="SUPFAM" id="SSF90123">
    <property type="entry name" value="ABC transporter transmembrane region"/>
    <property type="match status" value="1"/>
</dbReference>
<dbReference type="Gene3D" id="1.20.1560.10">
    <property type="entry name" value="ABC transporter type 1, transmembrane domain"/>
    <property type="match status" value="1"/>
</dbReference>
<dbReference type="Pfam" id="PF00664">
    <property type="entry name" value="ABC_membrane"/>
    <property type="match status" value="1"/>
</dbReference>
<comment type="caution">
    <text evidence="8">The sequence shown here is derived from an EMBL/GenBank/DDBJ whole genome shotgun (WGS) entry which is preliminary data.</text>
</comment>
<evidence type="ECO:0000313" key="8">
    <source>
        <dbReference type="EMBL" id="GAA0235561.1"/>
    </source>
</evidence>
<keyword evidence="2 5" id="KW-0812">Transmembrane</keyword>
<keyword evidence="8" id="KW-0067">ATP-binding</keyword>
<feature type="transmembrane region" description="Helical" evidence="5">
    <location>
        <begin position="272"/>
        <end position="295"/>
    </location>
</feature>
<dbReference type="PANTHER" id="PTHR43394">
    <property type="entry name" value="ATP-DEPENDENT PERMEASE MDL1, MITOCHONDRIAL"/>
    <property type="match status" value="1"/>
</dbReference>
<feature type="transmembrane region" description="Helical" evidence="5">
    <location>
        <begin position="133"/>
        <end position="152"/>
    </location>
</feature>
<dbReference type="InterPro" id="IPR003439">
    <property type="entry name" value="ABC_transporter-like_ATP-bd"/>
</dbReference>
<gene>
    <name evidence="8" type="ORF">GCM10009539_21060</name>
</gene>
<reference evidence="9" key="1">
    <citation type="journal article" date="2019" name="Int. J. Syst. Evol. Microbiol.">
        <title>The Global Catalogue of Microorganisms (GCM) 10K type strain sequencing project: providing services to taxonomists for standard genome sequencing and annotation.</title>
        <authorList>
            <consortium name="The Broad Institute Genomics Platform"/>
            <consortium name="The Broad Institute Genome Sequencing Center for Infectious Disease"/>
            <person name="Wu L."/>
            <person name="Ma J."/>
        </authorList>
    </citation>
    <scope>NUCLEOTIDE SEQUENCE [LARGE SCALE GENOMIC DNA]</scope>
    <source>
        <strain evidence="9">JCM 10425</strain>
    </source>
</reference>
<dbReference type="InterPro" id="IPR017871">
    <property type="entry name" value="ABC_transporter-like_CS"/>
</dbReference>
<dbReference type="Proteomes" id="UP001500967">
    <property type="component" value="Unassembled WGS sequence"/>
</dbReference>
<feature type="transmembrane region" description="Helical" evidence="5">
    <location>
        <begin position="241"/>
        <end position="266"/>
    </location>
</feature>
<evidence type="ECO:0000256" key="1">
    <source>
        <dbReference type="ARBA" id="ARBA00004651"/>
    </source>
</evidence>
<keyword evidence="4 5" id="KW-0472">Membrane</keyword>
<evidence type="ECO:0000256" key="5">
    <source>
        <dbReference type="SAM" id="Phobius"/>
    </source>
</evidence>
<feature type="domain" description="ABC transmembrane type-1" evidence="7">
    <location>
        <begin position="21"/>
        <end position="293"/>
    </location>
</feature>
<dbReference type="PANTHER" id="PTHR43394:SF1">
    <property type="entry name" value="ATP-BINDING CASSETTE SUB-FAMILY B MEMBER 10, MITOCHONDRIAL"/>
    <property type="match status" value="1"/>
</dbReference>
<dbReference type="InterPro" id="IPR039421">
    <property type="entry name" value="Type_1_exporter"/>
</dbReference>
<keyword evidence="8" id="KW-0547">Nucleotide-binding</keyword>
<evidence type="ECO:0000256" key="2">
    <source>
        <dbReference type="ARBA" id="ARBA00022692"/>
    </source>
</evidence>
<dbReference type="InterPro" id="IPR036640">
    <property type="entry name" value="ABC1_TM_sf"/>
</dbReference>
<comment type="subcellular location">
    <subcellularLocation>
        <location evidence="1">Cell membrane</location>
        <topology evidence="1">Multi-pass membrane protein</topology>
    </subcellularLocation>
</comment>
<keyword evidence="9" id="KW-1185">Reference proteome</keyword>
<proteinExistence type="predicted"/>
<accession>A0ABP3DQC2</accession>
<sequence>MAEPGNRVLLRAVARNRRRLAIGTVLVSAHQICETAVPILIGVIVDTAVATGDRGNLAGWIGALAALFVALTLAYRFGARQLVRSIAEEAHRLRMEVSGKILHPRGIKTDLPAGELLTVSTSDADNTAELLDYLPRIVGAIVATVVSAAALLVVSVPLGLLVLVCTPLVLGVLQLVSPRITERVARQQELAGRATSLATDLVSGVRPLRGIGAERAASARYAEVSRRSLAATLRAARTQGAYLAASTTLSTLQACGVALLAGWFALTGRITVGELITVIGLAQFLIEPFGLLALIPSWVASARASAGRVAAVLDAPPLLPSSSTPLPPGPCSVELVDLRYGPLRLDLLVEPGEVLGVVAARPADGEALVRLLSGRVAPDEYEGRALLAGHPLHDLDPDAARGALLVQPHKSDLFGGTIEANIAAGTADRDHWDAVLRSSAADEVISAHPEGLDHVVVERGANLSGGQRQRVALARALLVRSQVLVLHDPTTAMDSVTEHVIAQGIRAQRDGLTTVLVASSPALMAITDRVVMLDGGRIVATGTHTSLGSDDAYRKAVLR</sequence>
<dbReference type="SUPFAM" id="SSF52540">
    <property type="entry name" value="P-loop containing nucleoside triphosphate hydrolases"/>
    <property type="match status" value="1"/>
</dbReference>
<organism evidence="8 9">
    <name type="scientific">Cryptosporangium japonicum</name>
    <dbReference type="NCBI Taxonomy" id="80872"/>
    <lineage>
        <taxon>Bacteria</taxon>
        <taxon>Bacillati</taxon>
        <taxon>Actinomycetota</taxon>
        <taxon>Actinomycetes</taxon>
        <taxon>Cryptosporangiales</taxon>
        <taxon>Cryptosporangiaceae</taxon>
        <taxon>Cryptosporangium</taxon>
    </lineage>
</organism>
<evidence type="ECO:0000259" key="6">
    <source>
        <dbReference type="PROSITE" id="PS50893"/>
    </source>
</evidence>
<feature type="transmembrane region" description="Helical" evidence="5">
    <location>
        <begin position="20"/>
        <end position="45"/>
    </location>
</feature>
<feature type="transmembrane region" description="Helical" evidence="5">
    <location>
        <begin position="57"/>
        <end position="75"/>
    </location>
</feature>
<dbReference type="EMBL" id="BAAAGX010000008">
    <property type="protein sequence ID" value="GAA0235561.1"/>
    <property type="molecule type" value="Genomic_DNA"/>
</dbReference>
<dbReference type="PROSITE" id="PS50893">
    <property type="entry name" value="ABC_TRANSPORTER_2"/>
    <property type="match status" value="1"/>
</dbReference>
<dbReference type="GO" id="GO:0005524">
    <property type="term" value="F:ATP binding"/>
    <property type="evidence" value="ECO:0007669"/>
    <property type="project" value="UniProtKB-KW"/>
</dbReference>
<dbReference type="Gene3D" id="3.40.50.300">
    <property type="entry name" value="P-loop containing nucleotide triphosphate hydrolases"/>
    <property type="match status" value="1"/>
</dbReference>
<dbReference type="RefSeq" id="WP_344648579.1">
    <property type="nucleotide sequence ID" value="NZ_BAAAGX010000008.1"/>
</dbReference>
<evidence type="ECO:0000313" key="9">
    <source>
        <dbReference type="Proteomes" id="UP001500967"/>
    </source>
</evidence>
<dbReference type="InterPro" id="IPR027417">
    <property type="entry name" value="P-loop_NTPase"/>
</dbReference>
<feature type="domain" description="ABC transporter" evidence="6">
    <location>
        <begin position="313"/>
        <end position="559"/>
    </location>
</feature>
<dbReference type="InterPro" id="IPR011527">
    <property type="entry name" value="ABC1_TM_dom"/>
</dbReference>
<keyword evidence="3 5" id="KW-1133">Transmembrane helix</keyword>
<protein>
    <submittedName>
        <fullName evidence="8">ABC transporter ATP-binding protein</fullName>
    </submittedName>
</protein>
<feature type="transmembrane region" description="Helical" evidence="5">
    <location>
        <begin position="158"/>
        <end position="176"/>
    </location>
</feature>
<dbReference type="PROSITE" id="PS50929">
    <property type="entry name" value="ABC_TM1F"/>
    <property type="match status" value="1"/>
</dbReference>
<evidence type="ECO:0000256" key="4">
    <source>
        <dbReference type="ARBA" id="ARBA00023136"/>
    </source>
</evidence>
<dbReference type="Pfam" id="PF00005">
    <property type="entry name" value="ABC_tran"/>
    <property type="match status" value="1"/>
</dbReference>
<evidence type="ECO:0000259" key="7">
    <source>
        <dbReference type="PROSITE" id="PS50929"/>
    </source>
</evidence>
<dbReference type="CDD" id="cd07346">
    <property type="entry name" value="ABC_6TM_exporters"/>
    <property type="match status" value="1"/>
</dbReference>
<dbReference type="PROSITE" id="PS00211">
    <property type="entry name" value="ABC_TRANSPORTER_1"/>
    <property type="match status" value="1"/>
</dbReference>
<evidence type="ECO:0000256" key="3">
    <source>
        <dbReference type="ARBA" id="ARBA00022989"/>
    </source>
</evidence>
<name>A0ABP3DQC2_9ACTN</name>